<dbReference type="InterPro" id="IPR007213">
    <property type="entry name" value="Ppm1/Ppm2/Tcmp"/>
</dbReference>
<dbReference type="PANTHER" id="PTHR43619:SF2">
    <property type="entry name" value="S-ADENOSYL-L-METHIONINE-DEPENDENT METHYLTRANSFERASES SUPERFAMILY PROTEIN"/>
    <property type="match status" value="1"/>
</dbReference>
<feature type="region of interest" description="Disordered" evidence="4">
    <location>
        <begin position="357"/>
        <end position="378"/>
    </location>
</feature>
<dbReference type="SUPFAM" id="SSF53335">
    <property type="entry name" value="S-adenosyl-L-methionine-dependent methyltransferases"/>
    <property type="match status" value="1"/>
</dbReference>
<evidence type="ECO:0000256" key="4">
    <source>
        <dbReference type="SAM" id="MobiDB-lite"/>
    </source>
</evidence>
<dbReference type="PANTHER" id="PTHR43619">
    <property type="entry name" value="S-ADENOSYL-L-METHIONINE-DEPENDENT METHYLTRANSFERASE YKTD-RELATED"/>
    <property type="match status" value="1"/>
</dbReference>
<keyword evidence="2" id="KW-0489">Methyltransferase</keyword>
<evidence type="ECO:0008006" key="7">
    <source>
        <dbReference type="Google" id="ProtNLM"/>
    </source>
</evidence>
<feature type="region of interest" description="Disordered" evidence="4">
    <location>
        <begin position="80"/>
        <end position="119"/>
    </location>
</feature>
<name>A0AAD5DLE3_9CHLO</name>
<evidence type="ECO:0000256" key="3">
    <source>
        <dbReference type="ARBA" id="ARBA00022679"/>
    </source>
</evidence>
<feature type="region of interest" description="Disordered" evidence="4">
    <location>
        <begin position="1"/>
        <end position="31"/>
    </location>
</feature>
<dbReference type="NCBIfam" id="TIGR00027">
    <property type="entry name" value="mthyl_TIGR00027"/>
    <property type="match status" value="1"/>
</dbReference>
<feature type="compositionally biased region" description="Low complexity" evidence="4">
    <location>
        <begin position="366"/>
        <end position="378"/>
    </location>
</feature>
<dbReference type="EMBL" id="JADXDR010000088">
    <property type="protein sequence ID" value="KAI7839980.1"/>
    <property type="molecule type" value="Genomic_DNA"/>
</dbReference>
<keyword evidence="3" id="KW-0808">Transferase</keyword>
<dbReference type="Pfam" id="PF04072">
    <property type="entry name" value="LCM"/>
    <property type="match status" value="1"/>
</dbReference>
<evidence type="ECO:0000256" key="2">
    <source>
        <dbReference type="ARBA" id="ARBA00022603"/>
    </source>
</evidence>
<sequence>MRRSGRSQAAPDTSTAAAAAAAACGSPGSEDEVTASAKLIAAWRALESLEPRPLFVDPLAAALAGSEGMQAALQLARPWGSVDGSGSDGSSSSDAAEQAAVTQPAAGQSLPQQQEQQAQQTDAARRFCYSNVSARVWWFDRQLTAALARPSQPRQVVVLGAGLDCRPWRMALPPGVRWWELDMPHVVAAKRHQLEQLGAALSAAAPAAHAHPLCAAAWQAVAADLGRPGWGEALLAAGLDASRPVVWVAEGLLMYLDPDQANALLRGMAELSPPGSVLIAHNVTTELSRQIEQGGGLYGPFRRELVATWRCFYPPAFERQALAGLLQQAGWCLGEVTTRARIAAAVCGWGGSSGGGGGGADDAAAKEAAAGEAGDAAGSNAVAGQVDFEARPDQGEDRFAVFFTAQR</sequence>
<dbReference type="InterPro" id="IPR011610">
    <property type="entry name" value="SAM_mthyl_Trfase_ML2640-like"/>
</dbReference>
<dbReference type="Proteomes" id="UP001205105">
    <property type="component" value="Unassembled WGS sequence"/>
</dbReference>
<feature type="compositionally biased region" description="Polar residues" evidence="4">
    <location>
        <begin position="1"/>
        <end position="15"/>
    </location>
</feature>
<dbReference type="GO" id="GO:0008168">
    <property type="term" value="F:methyltransferase activity"/>
    <property type="evidence" value="ECO:0007669"/>
    <property type="project" value="UniProtKB-KW"/>
</dbReference>
<accession>A0AAD5DLE3</accession>
<dbReference type="PROSITE" id="PS51257">
    <property type="entry name" value="PROKAR_LIPOPROTEIN"/>
    <property type="match status" value="1"/>
</dbReference>
<evidence type="ECO:0000256" key="1">
    <source>
        <dbReference type="ARBA" id="ARBA00008138"/>
    </source>
</evidence>
<protein>
    <recommendedName>
        <fullName evidence="7">S-adenosyl-L-methionine-dependent methyltransferase</fullName>
    </recommendedName>
</protein>
<comment type="similarity">
    <text evidence="1">Belongs to the UPF0677 family.</text>
</comment>
<reference evidence="5" key="1">
    <citation type="submission" date="2020-11" db="EMBL/GenBank/DDBJ databases">
        <title>Chlorella ohadii genome sequencing and assembly.</title>
        <authorList>
            <person name="Murik O."/>
            <person name="Treves H."/>
            <person name="Kedem I."/>
            <person name="Shotland Y."/>
            <person name="Kaplan A."/>
        </authorList>
    </citation>
    <scope>NUCLEOTIDE SEQUENCE</scope>
    <source>
        <strain evidence="5">1</strain>
    </source>
</reference>
<dbReference type="AlphaFoldDB" id="A0AAD5DLE3"/>
<dbReference type="GO" id="GO:0032259">
    <property type="term" value="P:methylation"/>
    <property type="evidence" value="ECO:0007669"/>
    <property type="project" value="UniProtKB-KW"/>
</dbReference>
<evidence type="ECO:0000313" key="5">
    <source>
        <dbReference type="EMBL" id="KAI7839980.1"/>
    </source>
</evidence>
<keyword evidence="6" id="KW-1185">Reference proteome</keyword>
<comment type="caution">
    <text evidence="5">The sequence shown here is derived from an EMBL/GenBank/DDBJ whole genome shotgun (WGS) entry which is preliminary data.</text>
</comment>
<organism evidence="5 6">
    <name type="scientific">Chlorella ohadii</name>
    <dbReference type="NCBI Taxonomy" id="2649997"/>
    <lineage>
        <taxon>Eukaryota</taxon>
        <taxon>Viridiplantae</taxon>
        <taxon>Chlorophyta</taxon>
        <taxon>core chlorophytes</taxon>
        <taxon>Trebouxiophyceae</taxon>
        <taxon>Chlorellales</taxon>
        <taxon>Chlorellaceae</taxon>
        <taxon>Chlorella clade</taxon>
        <taxon>Chlorella</taxon>
    </lineage>
</organism>
<dbReference type="Gene3D" id="3.40.50.150">
    <property type="entry name" value="Vaccinia Virus protein VP39"/>
    <property type="match status" value="1"/>
</dbReference>
<proteinExistence type="inferred from homology"/>
<evidence type="ECO:0000313" key="6">
    <source>
        <dbReference type="Proteomes" id="UP001205105"/>
    </source>
</evidence>
<dbReference type="InterPro" id="IPR029063">
    <property type="entry name" value="SAM-dependent_MTases_sf"/>
</dbReference>
<gene>
    <name evidence="5" type="ORF">COHA_006301</name>
</gene>